<name>A0ABS9WD75_9ACTN</name>
<dbReference type="InterPro" id="IPR014729">
    <property type="entry name" value="Rossmann-like_a/b/a_fold"/>
</dbReference>
<organism evidence="5 6">
    <name type="scientific">Adlercreutzia faecimuris</name>
    <dbReference type="NCBI Taxonomy" id="2897341"/>
    <lineage>
        <taxon>Bacteria</taxon>
        <taxon>Bacillati</taxon>
        <taxon>Actinomycetota</taxon>
        <taxon>Coriobacteriia</taxon>
        <taxon>Eggerthellales</taxon>
        <taxon>Eggerthellaceae</taxon>
        <taxon>Adlercreutzia</taxon>
    </lineage>
</organism>
<comment type="function">
    <text evidence="3">The electron transfer flavoprotein serves as a specific electron acceptor for other dehydrogenases. It transfers the electrons to the main respiratory chain via ETF-ubiquinone oxidoreductase (ETF dehydrogenase).</text>
</comment>
<dbReference type="Pfam" id="PF01012">
    <property type="entry name" value="ETF"/>
    <property type="match status" value="1"/>
</dbReference>
<dbReference type="Gene3D" id="3.40.50.620">
    <property type="entry name" value="HUPs"/>
    <property type="match status" value="1"/>
</dbReference>
<evidence type="ECO:0000256" key="1">
    <source>
        <dbReference type="ARBA" id="ARBA00005817"/>
    </source>
</evidence>
<dbReference type="EMBL" id="JAJMLW010000001">
    <property type="protein sequence ID" value="MCI2240798.1"/>
    <property type="molecule type" value="Genomic_DNA"/>
</dbReference>
<protein>
    <submittedName>
        <fullName evidence="5">FAD-binding protein</fullName>
    </submittedName>
</protein>
<evidence type="ECO:0000256" key="2">
    <source>
        <dbReference type="ARBA" id="ARBA00011355"/>
    </source>
</evidence>
<dbReference type="InterPro" id="IPR014731">
    <property type="entry name" value="ETF_asu_C"/>
</dbReference>
<dbReference type="Proteomes" id="UP001430755">
    <property type="component" value="Unassembled WGS sequence"/>
</dbReference>
<gene>
    <name evidence="5" type="ORF">LPT13_00280</name>
</gene>
<accession>A0ABS9WD75</accession>
<dbReference type="Gene3D" id="3.40.50.1220">
    <property type="entry name" value="TPP-binding domain"/>
    <property type="match status" value="1"/>
</dbReference>
<sequence>MKALVFAESEPAARELSAGARTLADEVTLVTFDDPVAGVADRVVTVTVPEGHPKEDALETFYQVYQDVQPDIVLVEPTRRLKTIAGRIAAREGASVITDAMALADGVATSMYFGGVGVRTAKAATPVTFVTVAPGTFADAEPSGTDAAEAVAFVEPAVPLTLVAREDLPPAEVDLTAAERVVAAGRGFAAEEQLGLARDFCQKIGAELGCTRPLTESETWFPREAYIGVSGLILNPEVYVGIGVSGQMQHMVGVDRAKVSFAINKDKNAPIFQQVDYGLAGDIADVLPKINAEL</sequence>
<dbReference type="PANTHER" id="PTHR43153:SF1">
    <property type="entry name" value="ELECTRON TRANSFER FLAVOPROTEIN SUBUNIT ALPHA, MITOCHONDRIAL"/>
    <property type="match status" value="1"/>
</dbReference>
<dbReference type="SUPFAM" id="SSF52467">
    <property type="entry name" value="DHS-like NAD/FAD-binding domain"/>
    <property type="match status" value="1"/>
</dbReference>
<evidence type="ECO:0000256" key="3">
    <source>
        <dbReference type="ARBA" id="ARBA00025649"/>
    </source>
</evidence>
<dbReference type="SUPFAM" id="SSF52402">
    <property type="entry name" value="Adenine nucleotide alpha hydrolases-like"/>
    <property type="match status" value="1"/>
</dbReference>
<dbReference type="Pfam" id="PF00766">
    <property type="entry name" value="ETF_alpha"/>
    <property type="match status" value="1"/>
</dbReference>
<evidence type="ECO:0000313" key="5">
    <source>
        <dbReference type="EMBL" id="MCI2240798.1"/>
    </source>
</evidence>
<keyword evidence="6" id="KW-1185">Reference proteome</keyword>
<dbReference type="PANTHER" id="PTHR43153">
    <property type="entry name" value="ELECTRON TRANSFER FLAVOPROTEIN ALPHA"/>
    <property type="match status" value="1"/>
</dbReference>
<dbReference type="RefSeq" id="WP_242162383.1">
    <property type="nucleotide sequence ID" value="NZ_JAJMLW010000001.1"/>
</dbReference>
<dbReference type="InterPro" id="IPR001308">
    <property type="entry name" value="ETF_a/FixB"/>
</dbReference>
<comment type="caution">
    <text evidence="5">The sequence shown here is derived from an EMBL/GenBank/DDBJ whole genome shotgun (WGS) entry which is preliminary data.</text>
</comment>
<proteinExistence type="inferred from homology"/>
<dbReference type="InterPro" id="IPR014730">
    <property type="entry name" value="ETF_a/b_N"/>
</dbReference>
<dbReference type="InterPro" id="IPR029035">
    <property type="entry name" value="DHS-like_NAD/FAD-binding_dom"/>
</dbReference>
<dbReference type="SMART" id="SM00893">
    <property type="entry name" value="ETF"/>
    <property type="match status" value="1"/>
</dbReference>
<feature type="domain" description="Electron transfer flavoprotein alpha/beta-subunit N-terminal" evidence="4">
    <location>
        <begin position="3"/>
        <end position="172"/>
    </location>
</feature>
<comment type="similarity">
    <text evidence="1">Belongs to the ETF alpha-subunit/FixB family.</text>
</comment>
<evidence type="ECO:0000259" key="4">
    <source>
        <dbReference type="SMART" id="SM00893"/>
    </source>
</evidence>
<comment type="subunit">
    <text evidence="2">Heterodimer of an alpha and a beta subunit.</text>
</comment>
<reference evidence="5" key="1">
    <citation type="submission" date="2021-11" db="EMBL/GenBank/DDBJ databases">
        <title>A Novel Adlercreutzia Species, isolated from a Allomyrina dichotoma larva feces.</title>
        <authorList>
            <person name="Suh M.K."/>
        </authorList>
    </citation>
    <scope>NUCLEOTIDE SEQUENCE</scope>
    <source>
        <strain evidence="5">JBNU-10</strain>
    </source>
</reference>
<evidence type="ECO:0000313" key="6">
    <source>
        <dbReference type="Proteomes" id="UP001430755"/>
    </source>
</evidence>